<name>A0A0G4G6R5_VITBC</name>
<dbReference type="Proteomes" id="UP000041254">
    <property type="component" value="Unassembled WGS sequence"/>
</dbReference>
<dbReference type="AlphaFoldDB" id="A0A0G4G6R5"/>
<sequence>MHHTDTPTLLDVSEAVLFSSKPLVFFPTHRLILNCIHQKHIYEWVKRRVSPELCMSSTKSAKEAGDSLISGGGQATGVDVSGSPTRAISAKPSMAQTIAQDNLITPKDSVAHVVECEESSDSLDGVSASSSDAADAEEAEDVLSFPPTPFSSVRFPPPDCPPHIDMAPPALLAFELCFAANDKMKMHAVEVAPMSNPAHTVFAPPDSVEIEFWLESCNKQTPVVTQAVASFEADHACQMSCCAGGCRRVCPMPMWFECEIQNVVCQNVVTILNPPSRRVCFPALQCSVGDKVVMMQHGAVRTHTQGACHYVNCADIGLPIPHSKTRQVWKKLGHPVLMKE</sequence>
<evidence type="ECO:0000256" key="1">
    <source>
        <dbReference type="SAM" id="MobiDB-lite"/>
    </source>
</evidence>
<evidence type="ECO:0000313" key="3">
    <source>
        <dbReference type="Proteomes" id="UP000041254"/>
    </source>
</evidence>
<feature type="region of interest" description="Disordered" evidence="1">
    <location>
        <begin position="116"/>
        <end position="147"/>
    </location>
</feature>
<proteinExistence type="predicted"/>
<feature type="compositionally biased region" description="Low complexity" evidence="1">
    <location>
        <begin position="122"/>
        <end position="133"/>
    </location>
</feature>
<gene>
    <name evidence="2" type="ORF">Vbra_3125</name>
</gene>
<organism evidence="2 3">
    <name type="scientific">Vitrella brassicaformis (strain CCMP3155)</name>
    <dbReference type="NCBI Taxonomy" id="1169540"/>
    <lineage>
        <taxon>Eukaryota</taxon>
        <taxon>Sar</taxon>
        <taxon>Alveolata</taxon>
        <taxon>Colpodellida</taxon>
        <taxon>Vitrellaceae</taxon>
        <taxon>Vitrella</taxon>
    </lineage>
</organism>
<dbReference type="EMBL" id="CDMY01000581">
    <property type="protein sequence ID" value="CEM24222.1"/>
    <property type="molecule type" value="Genomic_DNA"/>
</dbReference>
<dbReference type="InParanoid" id="A0A0G4G6R5"/>
<protein>
    <submittedName>
        <fullName evidence="2">Uncharacterized protein</fullName>
    </submittedName>
</protein>
<accession>A0A0G4G6R5</accession>
<evidence type="ECO:0000313" key="2">
    <source>
        <dbReference type="EMBL" id="CEM24222.1"/>
    </source>
</evidence>
<keyword evidence="3" id="KW-1185">Reference proteome</keyword>
<reference evidence="2 3" key="1">
    <citation type="submission" date="2014-11" db="EMBL/GenBank/DDBJ databases">
        <authorList>
            <person name="Zhu J."/>
            <person name="Qi W."/>
            <person name="Song R."/>
        </authorList>
    </citation>
    <scope>NUCLEOTIDE SEQUENCE [LARGE SCALE GENOMIC DNA]</scope>
</reference>
<dbReference type="VEuPathDB" id="CryptoDB:Vbra_3125"/>